<feature type="compositionally biased region" description="Polar residues" evidence="7">
    <location>
        <begin position="183"/>
        <end position="196"/>
    </location>
</feature>
<protein>
    <submittedName>
        <fullName evidence="8">Uncharacterized protein</fullName>
    </submittedName>
</protein>
<dbReference type="SUPFAM" id="SSF48264">
    <property type="entry name" value="Cytochrome P450"/>
    <property type="match status" value="2"/>
</dbReference>
<evidence type="ECO:0000256" key="4">
    <source>
        <dbReference type="ARBA" id="ARBA00023002"/>
    </source>
</evidence>
<evidence type="ECO:0000256" key="1">
    <source>
        <dbReference type="ARBA" id="ARBA00001971"/>
    </source>
</evidence>
<organism evidence="8 9">
    <name type="scientific">Nannochloropsis salina CCMP1776</name>
    <dbReference type="NCBI Taxonomy" id="1027361"/>
    <lineage>
        <taxon>Eukaryota</taxon>
        <taxon>Sar</taxon>
        <taxon>Stramenopiles</taxon>
        <taxon>Ochrophyta</taxon>
        <taxon>Eustigmatophyceae</taxon>
        <taxon>Eustigmatales</taxon>
        <taxon>Monodopsidaceae</taxon>
        <taxon>Microchloropsis</taxon>
        <taxon>Microchloropsis salina</taxon>
    </lineage>
</organism>
<feature type="compositionally biased region" description="Basic and acidic residues" evidence="7">
    <location>
        <begin position="74"/>
        <end position="84"/>
    </location>
</feature>
<comment type="similarity">
    <text evidence="2">Belongs to the cytochrome P450 family.</text>
</comment>
<dbReference type="Gene3D" id="1.10.630.10">
    <property type="entry name" value="Cytochrome P450"/>
    <property type="match status" value="1"/>
</dbReference>
<evidence type="ECO:0000256" key="2">
    <source>
        <dbReference type="ARBA" id="ARBA00010617"/>
    </source>
</evidence>
<dbReference type="OrthoDB" id="2789670at2759"/>
<feature type="compositionally biased region" description="Low complexity" evidence="7">
    <location>
        <begin position="444"/>
        <end position="458"/>
    </location>
</feature>
<feature type="compositionally biased region" description="Basic and acidic residues" evidence="7">
    <location>
        <begin position="94"/>
        <end position="104"/>
    </location>
</feature>
<dbReference type="GO" id="GO:0016705">
    <property type="term" value="F:oxidoreductase activity, acting on paired donors, with incorporation or reduction of molecular oxygen"/>
    <property type="evidence" value="ECO:0007669"/>
    <property type="project" value="InterPro"/>
</dbReference>
<keyword evidence="4" id="KW-0560">Oxidoreductase</keyword>
<feature type="region of interest" description="Disordered" evidence="7">
    <location>
        <begin position="157"/>
        <end position="226"/>
    </location>
</feature>
<gene>
    <name evidence="8" type="ORF">NSK_005721</name>
</gene>
<comment type="caution">
    <text evidence="8">The sequence shown here is derived from an EMBL/GenBank/DDBJ whole genome shotgun (WGS) entry which is preliminary data.</text>
</comment>
<accession>A0A4D9D2S9</accession>
<keyword evidence="5" id="KW-0408">Iron</keyword>
<keyword evidence="3" id="KW-0479">Metal-binding</keyword>
<feature type="compositionally biased region" description="Basic and acidic residues" evidence="7">
    <location>
        <begin position="112"/>
        <end position="122"/>
    </location>
</feature>
<evidence type="ECO:0000256" key="6">
    <source>
        <dbReference type="ARBA" id="ARBA00023033"/>
    </source>
</evidence>
<comment type="cofactor">
    <cofactor evidence="1">
        <name>heme</name>
        <dbReference type="ChEBI" id="CHEBI:30413"/>
    </cofactor>
</comment>
<dbReference type="PANTHER" id="PTHR24305">
    <property type="entry name" value="CYTOCHROME P450"/>
    <property type="match status" value="1"/>
</dbReference>
<dbReference type="InterPro" id="IPR036396">
    <property type="entry name" value="Cyt_P450_sf"/>
</dbReference>
<feature type="compositionally biased region" description="Basic and acidic residues" evidence="7">
    <location>
        <begin position="524"/>
        <end position="535"/>
    </location>
</feature>
<name>A0A4D9D2S9_9STRA</name>
<proteinExistence type="inferred from homology"/>
<evidence type="ECO:0000256" key="5">
    <source>
        <dbReference type="ARBA" id="ARBA00023004"/>
    </source>
</evidence>
<evidence type="ECO:0000256" key="7">
    <source>
        <dbReference type="SAM" id="MobiDB-lite"/>
    </source>
</evidence>
<dbReference type="AlphaFoldDB" id="A0A4D9D2S9"/>
<feature type="region of interest" description="Disordered" evidence="7">
    <location>
        <begin position="558"/>
        <end position="588"/>
    </location>
</feature>
<feature type="compositionally biased region" description="Low complexity" evidence="7">
    <location>
        <begin position="249"/>
        <end position="266"/>
    </location>
</feature>
<dbReference type="Proteomes" id="UP000355283">
    <property type="component" value="Unassembled WGS sequence"/>
</dbReference>
<feature type="region of interest" description="Disordered" evidence="7">
    <location>
        <begin position="68"/>
        <end position="122"/>
    </location>
</feature>
<dbReference type="GO" id="GO:0005506">
    <property type="term" value="F:iron ion binding"/>
    <property type="evidence" value="ECO:0007669"/>
    <property type="project" value="InterPro"/>
</dbReference>
<feature type="region of interest" description="Disordered" evidence="7">
    <location>
        <begin position="444"/>
        <end position="465"/>
    </location>
</feature>
<evidence type="ECO:0000313" key="9">
    <source>
        <dbReference type="Proteomes" id="UP000355283"/>
    </source>
</evidence>
<dbReference type="InterPro" id="IPR050121">
    <property type="entry name" value="Cytochrome_P450_monoxygenase"/>
</dbReference>
<feature type="region of interest" description="Disordered" evidence="7">
    <location>
        <begin position="524"/>
        <end position="543"/>
    </location>
</feature>
<dbReference type="GO" id="GO:0004497">
    <property type="term" value="F:monooxygenase activity"/>
    <property type="evidence" value="ECO:0007669"/>
    <property type="project" value="UniProtKB-KW"/>
</dbReference>
<sequence>MLLLGNKTLMKKAGIKEEPPLEPFNQAVFSTTRRVLHTRMKEWEQQSGLMVRSRTRRLAQYFTKRSTSSSFLSEQHHSEVDQKNGHNSSPVEPCEAHTLREESSRSYSQGEEGGREGGGEEEKGVVLELQRESCALMKTVAHDLVWKADHWMREEDAVRTAQGEEGEEEGKEEGREARINVRIVTTDTPASPSSTLEGREEGGREGRREERREKNTAGASRNDALVAGAEKAGRRTYSFLHALSHLFRRSSPPTEPSTPRSLLPTLHVKPTPEHAHQQHPHHHHAPDEALEGSPRTRDGWRTQQIKALVKNDELLGTDYVGPLVLPRPPLHDAVASHALSVLLLVLARVPSYQSRIWAEATLQGIFPPAAVTDESASEGGRLGQREGGNSFFLEGFDHKDLLSLPFTVALLNEVFRLYPPHHTILRRTPCAVTIDLPATLPSPLPASALPSPTPRSLPDGQWRPITPRYTPSFARGTDRGGGSYAPVHTLPPGINLTLSLLGLHTDDRFYPSATSFVPERWLEQARREEGKEEGGGRQNSFALLSPSSSFMRRLLVRPSEEEKVARKEEKSAPQDQQKRNGIKPPPLSLEAIAEGLEGRREEGTEDEEEGEEDEYQRFVQVKVLTAVLLLVQRYKILRANKRRGQENKGVEKWIQEHLDGRRQWRVRLVPRDDGRV</sequence>
<keyword evidence="6" id="KW-0503">Monooxygenase</keyword>
<feature type="region of interest" description="Disordered" evidence="7">
    <location>
        <begin position="248"/>
        <end position="296"/>
    </location>
</feature>
<feature type="compositionally biased region" description="Basic and acidic residues" evidence="7">
    <location>
        <begin position="197"/>
        <end position="215"/>
    </location>
</feature>
<evidence type="ECO:0000256" key="3">
    <source>
        <dbReference type="ARBA" id="ARBA00022723"/>
    </source>
</evidence>
<dbReference type="EMBL" id="SDOX01000085">
    <property type="protein sequence ID" value="TFJ82948.1"/>
    <property type="molecule type" value="Genomic_DNA"/>
</dbReference>
<evidence type="ECO:0000313" key="8">
    <source>
        <dbReference type="EMBL" id="TFJ82948.1"/>
    </source>
</evidence>
<keyword evidence="9" id="KW-1185">Reference proteome</keyword>
<reference evidence="8 9" key="1">
    <citation type="submission" date="2019-01" db="EMBL/GenBank/DDBJ databases">
        <title>Nuclear Genome Assembly of the Microalgal Biofuel strain Nannochloropsis salina CCMP1776.</title>
        <authorList>
            <person name="Hovde B."/>
        </authorList>
    </citation>
    <scope>NUCLEOTIDE SEQUENCE [LARGE SCALE GENOMIC DNA]</scope>
    <source>
        <strain evidence="8 9">CCMP1776</strain>
    </source>
</reference>
<dbReference type="PANTHER" id="PTHR24305:SF187">
    <property type="entry name" value="P450, PUTATIVE (EUROFUNG)-RELATED"/>
    <property type="match status" value="1"/>
</dbReference>
<dbReference type="GO" id="GO:0020037">
    <property type="term" value="F:heme binding"/>
    <property type="evidence" value="ECO:0007669"/>
    <property type="project" value="InterPro"/>
</dbReference>
<feature type="compositionally biased region" description="Basic and acidic residues" evidence="7">
    <location>
        <begin position="558"/>
        <end position="578"/>
    </location>
</feature>